<comment type="caution">
    <text evidence="2">The sequence shown here is derived from an EMBL/GenBank/DDBJ whole genome shotgun (WGS) entry which is preliminary data.</text>
</comment>
<keyword evidence="3" id="KW-1185">Reference proteome</keyword>
<feature type="compositionally biased region" description="Low complexity" evidence="1">
    <location>
        <begin position="1"/>
        <end position="19"/>
    </location>
</feature>
<evidence type="ECO:0000313" key="2">
    <source>
        <dbReference type="EMBL" id="MUG31299.1"/>
    </source>
</evidence>
<dbReference type="AlphaFoldDB" id="A0A844LWL5"/>
<dbReference type="OrthoDB" id="6660337at2"/>
<feature type="region of interest" description="Disordered" evidence="1">
    <location>
        <begin position="1"/>
        <end position="36"/>
    </location>
</feature>
<evidence type="ECO:0000256" key="1">
    <source>
        <dbReference type="SAM" id="MobiDB-lite"/>
    </source>
</evidence>
<dbReference type="EMBL" id="WFKQ01000001">
    <property type="protein sequence ID" value="MUG31299.1"/>
    <property type="molecule type" value="Genomic_DNA"/>
</dbReference>
<name>A0A844LWL5_9GAMM</name>
<dbReference type="RefSeq" id="WP_155586560.1">
    <property type="nucleotide sequence ID" value="NZ_WFKQ01000001.1"/>
</dbReference>
<reference evidence="2 3" key="1">
    <citation type="journal article" date="2019" name="PLoS ONE">
        <title>Pup mortality in New Zealand sea lions (Phocarctos hookeri) at Enderby Island, Auckland Islands, 2013-18.</title>
        <authorList>
            <person name="Michael S.A."/>
            <person name="Hayman D.T.S."/>
            <person name="Gray R."/>
            <person name="Zhang J."/>
            <person name="Rogers L."/>
            <person name="Roe W.D."/>
        </authorList>
    </citation>
    <scope>NUCLEOTIDE SEQUENCE [LARGE SCALE GENOMIC DNA]</scope>
    <source>
        <strain evidence="2 3">SM868</strain>
    </source>
</reference>
<feature type="compositionally biased region" description="Polar residues" evidence="1">
    <location>
        <begin position="20"/>
        <end position="34"/>
    </location>
</feature>
<proteinExistence type="predicted"/>
<organism evidence="2 3">
    <name type="scientific">Psychrobacter sanguinis</name>
    <dbReference type="NCBI Taxonomy" id="861445"/>
    <lineage>
        <taxon>Bacteria</taxon>
        <taxon>Pseudomonadati</taxon>
        <taxon>Pseudomonadota</taxon>
        <taxon>Gammaproteobacteria</taxon>
        <taxon>Moraxellales</taxon>
        <taxon>Moraxellaceae</taxon>
        <taxon>Psychrobacter</taxon>
    </lineage>
</organism>
<accession>A0A844LWL5</accession>
<gene>
    <name evidence="2" type="ORF">GB996_00640</name>
</gene>
<protein>
    <submittedName>
        <fullName evidence="2">Uncharacterized protein</fullName>
    </submittedName>
</protein>
<feature type="region of interest" description="Disordered" evidence="1">
    <location>
        <begin position="69"/>
        <end position="94"/>
    </location>
</feature>
<evidence type="ECO:0000313" key="3">
    <source>
        <dbReference type="Proteomes" id="UP000442109"/>
    </source>
</evidence>
<sequence>MSSMGNSQDDAQQGSSASNKPNLNSSRSNSQDSQPHPFIQISRLSDKLHQPFQQDRHLRDSNTNHVRSDEMQVSNAHTSHTGTQAHSESSALDCTDLSESLSDCESKTDTEVEAYNQMAHTLQQRQIKHAGIRHPSFNGDAIGLDPDRPLSDIPHPAPRYQQALHQLVERTQIPHQLSESQREGSNASMWALIASPELASHLELLQLGGLINLPAHFFEPVFDTASGSEQSDHLESANVSDTQLLAPLTQMSLLDMADIYQACQQYPGLTRYGFRRSHCNDDQNWAGQADKQNHGVCSSKLSALMPEMINDLFAPSWEVILYPERFDNGVDSLTTDILACSVAVHILKQCRPQAHINEYLTAKQICQHMRSYVLSQCNLHPQFAQQYRQIRLFEGHVVVAASYLSLQVQHAKQHSKTAITNQKGETSHNLGQPIYLNLCSDCVLFTRYPNISNYYINGWS</sequence>
<feature type="compositionally biased region" description="Polar residues" evidence="1">
    <location>
        <begin position="71"/>
        <end position="94"/>
    </location>
</feature>
<dbReference type="Proteomes" id="UP000442109">
    <property type="component" value="Unassembled WGS sequence"/>
</dbReference>